<accession>A0A183BC66</accession>
<sequence>LTSESNLREELPAQFLRLARRVINERPRSDARWRHAFPNRIAIHTDAQGTLTPEGCIGFQFVTSARCVEPILPQSRFDIKTESLTRLAELWKLTISTVNAPRSGVNVFIPLTDVCSILGYCLPSSEHHLESGEDGSSMSAFSTHTRRWMAGEKELHETHEQVLPTEPNIQDGLGEAERSALCSFASSLADEDNNAIESFATRLVKQFDPDKILRAADDCPLDNIGTDASVHILAGLDVAGELVEFTRGLHAKLSRDPEVRLQPVFQAVAMEAGFSANCLQVVGPQEAVMQTVSSKAFAFDRRSFLYLVIVMDHNQREKETVV</sequence>
<dbReference type="WBParaSite" id="ECPE_0001684401-mRNA-1">
    <property type="protein sequence ID" value="ECPE_0001684401-mRNA-1"/>
    <property type="gene ID" value="ECPE_0001684401"/>
</dbReference>
<proteinExistence type="predicted"/>
<name>A0A183BC66_9TREM</name>
<protein>
    <submittedName>
        <fullName evidence="1">THUMP domain-containing protein</fullName>
    </submittedName>
</protein>
<reference evidence="1" key="1">
    <citation type="submission" date="2016-06" db="UniProtKB">
        <authorList>
            <consortium name="WormBaseParasite"/>
        </authorList>
    </citation>
    <scope>IDENTIFICATION</scope>
</reference>
<evidence type="ECO:0000313" key="1">
    <source>
        <dbReference type="WBParaSite" id="ECPE_0001684401-mRNA-1"/>
    </source>
</evidence>
<organism evidence="1">
    <name type="scientific">Echinostoma caproni</name>
    <dbReference type="NCBI Taxonomy" id="27848"/>
    <lineage>
        <taxon>Eukaryota</taxon>
        <taxon>Metazoa</taxon>
        <taxon>Spiralia</taxon>
        <taxon>Lophotrochozoa</taxon>
        <taxon>Platyhelminthes</taxon>
        <taxon>Trematoda</taxon>
        <taxon>Digenea</taxon>
        <taxon>Plagiorchiida</taxon>
        <taxon>Echinostomata</taxon>
        <taxon>Echinostomatoidea</taxon>
        <taxon>Echinostomatidae</taxon>
        <taxon>Echinostoma</taxon>
    </lineage>
</organism>
<dbReference type="AlphaFoldDB" id="A0A183BC66"/>